<dbReference type="PANTHER" id="PTHR11697:SF230">
    <property type="entry name" value="ZINC FINGER, MYM DOMAIN CONTAINING 1"/>
    <property type="match status" value="1"/>
</dbReference>
<evidence type="ECO:0000313" key="1">
    <source>
        <dbReference type="EMBL" id="KAJ9189128.1"/>
    </source>
</evidence>
<name>A0ABQ9NCG3_HEVBR</name>
<protein>
    <recommendedName>
        <fullName evidence="3">DUF4371 domain-containing protein</fullName>
    </recommendedName>
</protein>
<comment type="caution">
    <text evidence="1">The sequence shown here is derived from an EMBL/GenBank/DDBJ whole genome shotgun (WGS) entry which is preliminary data.</text>
</comment>
<reference evidence="1" key="1">
    <citation type="journal article" date="2023" name="Plant Biotechnol. J.">
        <title>Chromosome-level wild Hevea brasiliensis genome provides new tools for genomic-assisted breeding and valuable loci to elevate rubber yield.</title>
        <authorList>
            <person name="Cheng H."/>
            <person name="Song X."/>
            <person name="Hu Y."/>
            <person name="Wu T."/>
            <person name="Yang Q."/>
            <person name="An Z."/>
            <person name="Feng S."/>
            <person name="Deng Z."/>
            <person name="Wu W."/>
            <person name="Zeng X."/>
            <person name="Tu M."/>
            <person name="Wang X."/>
            <person name="Huang H."/>
        </authorList>
    </citation>
    <scope>NUCLEOTIDE SEQUENCE</scope>
    <source>
        <strain evidence="1">MT/VB/25A 57/8</strain>
    </source>
</reference>
<sequence>MGITDILCQAQQQKSQDILNAMHLVSSIRVLIQKLRKDGWHDFFENVLSFSNNHIIIEHHYHFNILNATINFQLRELDSSSNEQTMEVLILSSTLDPKDGYKSFNIDRICSLVEKYYPLNFAQNEKTNLIFQLKHFEVDVPQNLKLQKFIFHFRIV</sequence>
<dbReference type="PANTHER" id="PTHR11697">
    <property type="entry name" value="GENERAL TRANSCRIPTION FACTOR 2-RELATED ZINC FINGER PROTEIN"/>
    <property type="match status" value="1"/>
</dbReference>
<evidence type="ECO:0000313" key="2">
    <source>
        <dbReference type="Proteomes" id="UP001174677"/>
    </source>
</evidence>
<accession>A0ABQ9NCG3</accession>
<dbReference type="InterPro" id="IPR055298">
    <property type="entry name" value="AtLOH3-like"/>
</dbReference>
<organism evidence="1 2">
    <name type="scientific">Hevea brasiliensis</name>
    <name type="common">Para rubber tree</name>
    <name type="synonym">Siphonia brasiliensis</name>
    <dbReference type="NCBI Taxonomy" id="3981"/>
    <lineage>
        <taxon>Eukaryota</taxon>
        <taxon>Viridiplantae</taxon>
        <taxon>Streptophyta</taxon>
        <taxon>Embryophyta</taxon>
        <taxon>Tracheophyta</taxon>
        <taxon>Spermatophyta</taxon>
        <taxon>Magnoliopsida</taxon>
        <taxon>eudicotyledons</taxon>
        <taxon>Gunneridae</taxon>
        <taxon>Pentapetalae</taxon>
        <taxon>rosids</taxon>
        <taxon>fabids</taxon>
        <taxon>Malpighiales</taxon>
        <taxon>Euphorbiaceae</taxon>
        <taxon>Crotonoideae</taxon>
        <taxon>Micrandreae</taxon>
        <taxon>Hevea</taxon>
    </lineage>
</organism>
<keyword evidence="2" id="KW-1185">Reference proteome</keyword>
<dbReference type="EMBL" id="JARPOI010000001">
    <property type="protein sequence ID" value="KAJ9189128.1"/>
    <property type="molecule type" value="Genomic_DNA"/>
</dbReference>
<gene>
    <name evidence="1" type="ORF">P3X46_000459</name>
</gene>
<proteinExistence type="predicted"/>
<dbReference type="Proteomes" id="UP001174677">
    <property type="component" value="Chromosome 1"/>
</dbReference>
<evidence type="ECO:0008006" key="3">
    <source>
        <dbReference type="Google" id="ProtNLM"/>
    </source>
</evidence>